<evidence type="ECO:0000259" key="2">
    <source>
        <dbReference type="Pfam" id="PF02517"/>
    </source>
</evidence>
<comment type="caution">
    <text evidence="3">The sequence shown here is derived from an EMBL/GenBank/DDBJ whole genome shotgun (WGS) entry which is preliminary data.</text>
</comment>
<feature type="transmembrane region" description="Helical" evidence="1">
    <location>
        <begin position="66"/>
        <end position="88"/>
    </location>
</feature>
<keyword evidence="4" id="KW-1185">Reference proteome</keyword>
<proteinExistence type="predicted"/>
<feature type="transmembrane region" description="Helical" evidence="1">
    <location>
        <begin position="162"/>
        <end position="177"/>
    </location>
</feature>
<evidence type="ECO:0000256" key="1">
    <source>
        <dbReference type="SAM" id="Phobius"/>
    </source>
</evidence>
<dbReference type="InterPro" id="IPR052710">
    <property type="entry name" value="CAAX_protease"/>
</dbReference>
<keyword evidence="1" id="KW-0812">Transmembrane</keyword>
<gene>
    <name evidence="3" type="ORF">GCM10023314_16070</name>
</gene>
<feature type="transmembrane region" description="Helical" evidence="1">
    <location>
        <begin position="212"/>
        <end position="234"/>
    </location>
</feature>
<evidence type="ECO:0000313" key="3">
    <source>
        <dbReference type="EMBL" id="GAA4943820.1"/>
    </source>
</evidence>
<organism evidence="3 4">
    <name type="scientific">Algibacter agarivorans</name>
    <dbReference type="NCBI Taxonomy" id="1109741"/>
    <lineage>
        <taxon>Bacteria</taxon>
        <taxon>Pseudomonadati</taxon>
        <taxon>Bacteroidota</taxon>
        <taxon>Flavobacteriia</taxon>
        <taxon>Flavobacteriales</taxon>
        <taxon>Flavobacteriaceae</taxon>
        <taxon>Algibacter</taxon>
    </lineage>
</organism>
<feature type="domain" description="CAAX prenyl protease 2/Lysostaphin resistance protein A-like" evidence="2">
    <location>
        <begin position="107"/>
        <end position="194"/>
    </location>
</feature>
<sequence>MSKRLYLNLFLSLLILLIGYYFSSGLNDFWTSRIINILSIILAGFFLIKFNPSLLPKKENSTFRIIYLFPIIIGIIGLFLATYFIPLLVYNLMEWQWTDQIRPTQSELPRYLILLTLWAFFEEIYFRRIISQKLFNEKGFSKAIWVSALIFSIAHIFSENGLFGPFIGGIVLGYIYLKTRNIWLSILTHLAFNLTSFFVSPKLTENLADFNSYQKISLLIILGFGLILTMILIIKKQTNNKQTELKTSR</sequence>
<name>A0ABP9GHD8_9FLAO</name>
<dbReference type="RefSeq" id="WP_345191335.1">
    <property type="nucleotide sequence ID" value="NZ_BAABJJ010000021.1"/>
</dbReference>
<dbReference type="Proteomes" id="UP001501302">
    <property type="component" value="Unassembled WGS sequence"/>
</dbReference>
<dbReference type="EMBL" id="BAABJJ010000021">
    <property type="protein sequence ID" value="GAA4943820.1"/>
    <property type="molecule type" value="Genomic_DNA"/>
</dbReference>
<keyword evidence="1" id="KW-1133">Transmembrane helix</keyword>
<protein>
    <recommendedName>
        <fullName evidence="2">CAAX prenyl protease 2/Lysostaphin resistance protein A-like domain-containing protein</fullName>
    </recommendedName>
</protein>
<dbReference type="Pfam" id="PF02517">
    <property type="entry name" value="Rce1-like"/>
    <property type="match status" value="1"/>
</dbReference>
<feature type="transmembrane region" description="Helical" evidence="1">
    <location>
        <begin position="5"/>
        <end position="22"/>
    </location>
</feature>
<dbReference type="InterPro" id="IPR003675">
    <property type="entry name" value="Rce1/LyrA-like_dom"/>
</dbReference>
<dbReference type="PANTHER" id="PTHR36435">
    <property type="entry name" value="SLR1288 PROTEIN"/>
    <property type="match status" value="1"/>
</dbReference>
<feature type="transmembrane region" description="Helical" evidence="1">
    <location>
        <begin position="34"/>
        <end position="54"/>
    </location>
</feature>
<evidence type="ECO:0000313" key="4">
    <source>
        <dbReference type="Proteomes" id="UP001501302"/>
    </source>
</evidence>
<keyword evidence="1" id="KW-0472">Membrane</keyword>
<feature type="transmembrane region" description="Helical" evidence="1">
    <location>
        <begin position="182"/>
        <end position="200"/>
    </location>
</feature>
<dbReference type="PANTHER" id="PTHR36435:SF1">
    <property type="entry name" value="CAAX AMINO TERMINAL PROTEASE FAMILY PROTEIN"/>
    <property type="match status" value="1"/>
</dbReference>
<reference evidence="4" key="1">
    <citation type="journal article" date="2019" name="Int. J. Syst. Evol. Microbiol.">
        <title>The Global Catalogue of Microorganisms (GCM) 10K type strain sequencing project: providing services to taxonomists for standard genome sequencing and annotation.</title>
        <authorList>
            <consortium name="The Broad Institute Genomics Platform"/>
            <consortium name="The Broad Institute Genome Sequencing Center for Infectious Disease"/>
            <person name="Wu L."/>
            <person name="Ma J."/>
        </authorList>
    </citation>
    <scope>NUCLEOTIDE SEQUENCE [LARGE SCALE GENOMIC DNA]</scope>
    <source>
        <strain evidence="4">JCM 18285</strain>
    </source>
</reference>
<accession>A0ABP9GHD8</accession>